<dbReference type="EMBL" id="KB870816">
    <property type="protein sequence ID" value="EOA12325.1"/>
    <property type="molecule type" value="Genomic_DNA"/>
</dbReference>
<evidence type="ECO:0000256" key="2">
    <source>
        <dbReference type="SAM" id="SignalP"/>
    </source>
</evidence>
<feature type="signal peptide" evidence="2">
    <location>
        <begin position="1"/>
        <end position="25"/>
    </location>
</feature>
<keyword evidence="1" id="KW-0812">Transmembrane</keyword>
<name>R0GJ52_9BRAS</name>
<keyword evidence="1" id="KW-0472">Membrane</keyword>
<organism evidence="3 4">
    <name type="scientific">Capsella rubella</name>
    <dbReference type="NCBI Taxonomy" id="81985"/>
    <lineage>
        <taxon>Eukaryota</taxon>
        <taxon>Viridiplantae</taxon>
        <taxon>Streptophyta</taxon>
        <taxon>Embryophyta</taxon>
        <taxon>Tracheophyta</taxon>
        <taxon>Spermatophyta</taxon>
        <taxon>Magnoliopsida</taxon>
        <taxon>eudicotyledons</taxon>
        <taxon>Gunneridae</taxon>
        <taxon>Pentapetalae</taxon>
        <taxon>rosids</taxon>
        <taxon>malvids</taxon>
        <taxon>Brassicales</taxon>
        <taxon>Brassicaceae</taxon>
        <taxon>Camelineae</taxon>
        <taxon>Capsella</taxon>
    </lineage>
</organism>
<keyword evidence="4" id="KW-1185">Reference proteome</keyword>
<proteinExistence type="predicted"/>
<dbReference type="AlphaFoldDB" id="R0GJ52"/>
<accession>R0GJ52</accession>
<sequence>MLTGDANRSILLCLCFQLALYSIWRERNARIHGTTYNLVPRLLWNIDKLIRNRITSLDYSKKLRLQLCLPLIKTVNFHALFALIHCLLYLVS</sequence>
<evidence type="ECO:0000256" key="1">
    <source>
        <dbReference type="SAM" id="Phobius"/>
    </source>
</evidence>
<keyword evidence="2" id="KW-0732">Signal</keyword>
<protein>
    <submittedName>
        <fullName evidence="3">Uncharacterized protein</fullName>
    </submittedName>
</protein>
<feature type="chain" id="PRO_5004342580" evidence="2">
    <location>
        <begin position="26"/>
        <end position="92"/>
    </location>
</feature>
<dbReference type="STRING" id="81985.R0GJ52"/>
<gene>
    <name evidence="3" type="ORF">CARUB_v10007919mg</name>
</gene>
<dbReference type="Proteomes" id="UP000029121">
    <property type="component" value="Unassembled WGS sequence"/>
</dbReference>
<keyword evidence="1" id="KW-1133">Transmembrane helix</keyword>
<evidence type="ECO:0000313" key="4">
    <source>
        <dbReference type="Proteomes" id="UP000029121"/>
    </source>
</evidence>
<reference evidence="4" key="1">
    <citation type="journal article" date="2013" name="Nat. Genet.">
        <title>The Capsella rubella genome and the genomic consequences of rapid mating system evolution.</title>
        <authorList>
            <person name="Slotte T."/>
            <person name="Hazzouri K.M."/>
            <person name="Agren J.A."/>
            <person name="Koenig D."/>
            <person name="Maumus F."/>
            <person name="Guo Y.L."/>
            <person name="Steige K."/>
            <person name="Platts A.E."/>
            <person name="Escobar J.S."/>
            <person name="Newman L.K."/>
            <person name="Wang W."/>
            <person name="Mandakova T."/>
            <person name="Vello E."/>
            <person name="Smith L.M."/>
            <person name="Henz S.R."/>
            <person name="Steffen J."/>
            <person name="Takuno S."/>
            <person name="Brandvain Y."/>
            <person name="Coop G."/>
            <person name="Andolfatto P."/>
            <person name="Hu T.T."/>
            <person name="Blanchette M."/>
            <person name="Clark R.M."/>
            <person name="Quesneville H."/>
            <person name="Nordborg M."/>
            <person name="Gaut B.S."/>
            <person name="Lysak M.A."/>
            <person name="Jenkins J."/>
            <person name="Grimwood J."/>
            <person name="Chapman J."/>
            <person name="Prochnik S."/>
            <person name="Shu S."/>
            <person name="Rokhsar D."/>
            <person name="Schmutz J."/>
            <person name="Weigel D."/>
            <person name="Wright S.I."/>
        </authorList>
    </citation>
    <scope>NUCLEOTIDE SEQUENCE [LARGE SCALE GENOMIC DNA]</scope>
    <source>
        <strain evidence="4">cv. Monte Gargano</strain>
    </source>
</reference>
<evidence type="ECO:0000313" key="3">
    <source>
        <dbReference type="EMBL" id="EOA12325.1"/>
    </source>
</evidence>
<feature type="transmembrane region" description="Helical" evidence="1">
    <location>
        <begin position="71"/>
        <end position="91"/>
    </location>
</feature>